<dbReference type="Proteomes" id="UP000094565">
    <property type="component" value="Chromosome 2"/>
</dbReference>
<proteinExistence type="predicted"/>
<dbReference type="PANTHER" id="PTHR28196:SF1">
    <property type="entry name" value="NUCLEOLAR PROTEIN NET1-RELATED"/>
    <property type="match status" value="1"/>
</dbReference>
<feature type="compositionally biased region" description="Low complexity" evidence="1">
    <location>
        <begin position="703"/>
        <end position="733"/>
    </location>
</feature>
<feature type="compositionally biased region" description="Low complexity" evidence="1">
    <location>
        <begin position="673"/>
        <end position="686"/>
    </location>
</feature>
<feature type="compositionally biased region" description="Polar residues" evidence="1">
    <location>
        <begin position="398"/>
        <end position="420"/>
    </location>
</feature>
<organism evidence="3 4">
    <name type="scientific">Komagataella pastoris</name>
    <name type="common">Yeast</name>
    <name type="synonym">Pichia pastoris</name>
    <dbReference type="NCBI Taxonomy" id="4922"/>
    <lineage>
        <taxon>Eukaryota</taxon>
        <taxon>Fungi</taxon>
        <taxon>Dikarya</taxon>
        <taxon>Ascomycota</taxon>
        <taxon>Saccharomycotina</taxon>
        <taxon>Pichiomycetes</taxon>
        <taxon>Pichiales</taxon>
        <taxon>Pichiaceae</taxon>
        <taxon>Komagataella</taxon>
    </lineage>
</organism>
<dbReference type="EMBL" id="CP014585">
    <property type="protein sequence ID" value="ANZ75278.1"/>
    <property type="molecule type" value="Genomic_DNA"/>
</dbReference>
<feature type="compositionally biased region" description="Polar residues" evidence="1">
    <location>
        <begin position="258"/>
        <end position="286"/>
    </location>
</feature>
<feature type="compositionally biased region" description="Polar residues" evidence="1">
    <location>
        <begin position="834"/>
        <end position="844"/>
    </location>
</feature>
<dbReference type="AlphaFoldDB" id="A0A1B2JBV2"/>
<keyword evidence="4" id="KW-1185">Reference proteome</keyword>
<gene>
    <name evidence="3" type="ORF">ATY40_BA7502201</name>
</gene>
<sequence length="942" mass="102715">MSKLQLEVRIIPPSVRELEDQILTQSYLISREPVQNPNSSFSLSLQSTTLPPQPLYQYPINLHPNVVRFVHLTLFSNNLSTIAEEISQRFLKLHPDQDPLEIERLENSFGTDLDPDYVAEEIFNRDNLIRVIVDKEIVTRKRSQSPQPFHNSLVLPRKRAKSSSLKTPNTTLQSPSRHPLAEEINANSTAVFVNVDPTKPNSPATNSTPIILNNSTRKVSERITSGMLTADMPNLSNNDIPSTEENFSQKDNEPKQASVPSKETVQMNKKANTAETSVTTSPSKLSSFKVAEKSPSPTGENSVTLTKEDVFRFFKSGIRNSTANDTDLEDTFSSYKPARFSSTRQNGSGLATDEAASSKNHQHSAVEPDTAPSSQPEPSSTLTKSSAPKVVTALAPGTSHTPRSLRSINANSKVANSSVGKEQFEADQEKNLSSLSKEESSQKAAEEESSRKLQAEERRRLQEEKRQLQHEEKLRKDEARRRAREERDRSRLEKKAQQEEEKLRRQEERKKLQEEKKKQLEEEKQRKLEEKRKLSEKVRLEEIEQSSNSQSSLTSSAKQNSMQTASSPTNKITTDPARNTVRNSITSPAANNKVSSPNLVKAGDTHELPSSPVKKSISPSKVNPSSTKSLATVSTSSLNDANKNQPSISSSTSARDDSAIKAPVSASRRNVTESSSSHQKISSEKSSGTKASPDNDQDESSSESDSTSDSSDSSESESNSNSETDTSSDSEGSGSEEEKREKKAGTVSKRPIVVNTPATRTLASSSKPTLQARAATKSSQTPAKKQNPSSSASAKATDTSVLPVKKKEPSLAGVSSLPKLTQLMERGVPAVRDTTANSSFSNKKPTPRRRVKSDAIIEDSDLSSSSSSDSTSGSDSDSDSSSDSDSASGNNSSSDDPSDSESESDGNKALSSQFLNSRKAKELIGKKKKSSALSSLLKDTKK</sequence>
<feature type="compositionally biased region" description="Low complexity" evidence="1">
    <location>
        <begin position="609"/>
        <end position="626"/>
    </location>
</feature>
<feature type="compositionally biased region" description="Low complexity" evidence="1">
    <location>
        <begin position="862"/>
        <end position="875"/>
    </location>
</feature>
<feature type="compositionally biased region" description="Polar residues" evidence="1">
    <location>
        <begin position="756"/>
        <end position="769"/>
    </location>
</feature>
<feature type="compositionally biased region" description="Basic and acidic residues" evidence="1">
    <location>
        <begin position="422"/>
        <end position="542"/>
    </location>
</feature>
<feature type="region of interest" description="Disordered" evidence="1">
    <location>
        <begin position="228"/>
        <end position="303"/>
    </location>
</feature>
<feature type="compositionally biased region" description="Polar residues" evidence="1">
    <location>
        <begin position="562"/>
        <end position="598"/>
    </location>
</feature>
<feature type="compositionally biased region" description="Polar residues" evidence="1">
    <location>
        <begin position="162"/>
        <end position="176"/>
    </location>
</feature>
<evidence type="ECO:0000313" key="3">
    <source>
        <dbReference type="EMBL" id="ANZ75278.1"/>
    </source>
</evidence>
<dbReference type="PANTHER" id="PTHR28196">
    <property type="entry name" value="NUCLEOLAR PROTEIN NET1-RELATED"/>
    <property type="match status" value="1"/>
</dbReference>
<dbReference type="GO" id="GO:0000183">
    <property type="term" value="P:rDNA heterochromatin formation"/>
    <property type="evidence" value="ECO:0007669"/>
    <property type="project" value="InterPro"/>
</dbReference>
<feature type="compositionally biased region" description="Polar residues" evidence="1">
    <location>
        <begin position="627"/>
        <end position="646"/>
    </location>
</feature>
<evidence type="ECO:0000256" key="1">
    <source>
        <dbReference type="SAM" id="MobiDB-lite"/>
    </source>
</evidence>
<evidence type="ECO:0000259" key="2">
    <source>
        <dbReference type="Pfam" id="PF10407"/>
    </source>
</evidence>
<dbReference type="InterPro" id="IPR018844">
    <property type="entry name" value="Dnt1-like_N"/>
</dbReference>
<dbReference type="Pfam" id="PF10407">
    <property type="entry name" value="Cytokin_check_N"/>
    <property type="match status" value="1"/>
</dbReference>
<feature type="domain" description="Nucleolar protein Dnt1-like N-terminal" evidence="2">
    <location>
        <begin position="67"/>
        <end position="136"/>
    </location>
</feature>
<protein>
    <submittedName>
        <fullName evidence="3">BA75_02201T0</fullName>
    </submittedName>
</protein>
<feature type="region of interest" description="Disordered" evidence="1">
    <location>
        <begin position="140"/>
        <end position="179"/>
    </location>
</feature>
<dbReference type="OrthoDB" id="6365676at2759"/>
<dbReference type="InterPro" id="IPR043185">
    <property type="entry name" value="Net1/Tof2"/>
</dbReference>
<name>A0A1B2JBV2_PICPA</name>
<feature type="region of interest" description="Disordered" evidence="1">
    <location>
        <begin position="338"/>
        <end position="942"/>
    </location>
</feature>
<feature type="compositionally biased region" description="Low complexity" evidence="1">
    <location>
        <begin position="883"/>
        <end position="895"/>
    </location>
</feature>
<feature type="compositionally biased region" description="Low complexity" evidence="1">
    <location>
        <begin position="545"/>
        <end position="561"/>
    </location>
</feature>
<feature type="compositionally biased region" description="Low complexity" evidence="1">
    <location>
        <begin position="931"/>
        <end position="942"/>
    </location>
</feature>
<feature type="compositionally biased region" description="Polar residues" evidence="1">
    <location>
        <begin position="371"/>
        <end position="386"/>
    </location>
</feature>
<evidence type="ECO:0000313" key="4">
    <source>
        <dbReference type="Proteomes" id="UP000094565"/>
    </source>
</evidence>
<feature type="compositionally biased region" description="Polar residues" evidence="1">
    <location>
        <begin position="776"/>
        <end position="788"/>
    </location>
</feature>
<feature type="compositionally biased region" description="Polar residues" evidence="1">
    <location>
        <begin position="234"/>
        <end position="246"/>
    </location>
</feature>
<reference evidence="3 4" key="1">
    <citation type="submission" date="2016-02" db="EMBL/GenBank/DDBJ databases">
        <title>Comparative genomic and transcriptomic foundation for Pichia pastoris.</title>
        <authorList>
            <person name="Love K.R."/>
            <person name="Shah K.A."/>
            <person name="Whittaker C.A."/>
            <person name="Wu J."/>
            <person name="Bartlett M.C."/>
            <person name="Ma D."/>
            <person name="Leeson R.L."/>
            <person name="Priest M."/>
            <person name="Young S.K."/>
            <person name="Love J.C."/>
        </authorList>
    </citation>
    <scope>NUCLEOTIDE SEQUENCE [LARGE SCALE GENOMIC DNA]</scope>
    <source>
        <strain evidence="3 4">ATCC 28485</strain>
    </source>
</reference>
<feature type="compositionally biased region" description="Polar residues" evidence="1">
    <location>
        <begin position="340"/>
        <end position="359"/>
    </location>
</feature>
<accession>A0A1B2JBV2</accession>